<gene>
    <name evidence="2" type="ORF">NCTC5053_01136</name>
</gene>
<evidence type="ECO:0000313" key="2">
    <source>
        <dbReference type="EMBL" id="STU93668.1"/>
    </source>
</evidence>
<evidence type="ECO:0000313" key="3">
    <source>
        <dbReference type="Proteomes" id="UP000254387"/>
    </source>
</evidence>
<sequence length="74" mass="8402">MTFHHRHRHWALALLMTAMVALQGCEQKPAESTRASTSPATAQAAQRPTNPSRLSTSWERPWSRSCRSAWWPST</sequence>
<feature type="region of interest" description="Disordered" evidence="1">
    <location>
        <begin position="26"/>
        <end position="74"/>
    </location>
</feature>
<dbReference type="EMBL" id="UGMN01000004">
    <property type="protein sequence ID" value="STU93668.1"/>
    <property type="molecule type" value="Genomic_DNA"/>
</dbReference>
<evidence type="ECO:0000256" key="1">
    <source>
        <dbReference type="SAM" id="MobiDB-lite"/>
    </source>
</evidence>
<accession>A0A378A0Q9</accession>
<proteinExistence type="predicted"/>
<dbReference type="Proteomes" id="UP000254387">
    <property type="component" value="Unassembled WGS sequence"/>
</dbReference>
<reference evidence="2 3" key="1">
    <citation type="submission" date="2018-06" db="EMBL/GenBank/DDBJ databases">
        <authorList>
            <consortium name="Pathogen Informatics"/>
            <person name="Doyle S."/>
        </authorList>
    </citation>
    <scope>NUCLEOTIDE SEQUENCE [LARGE SCALE GENOMIC DNA]</scope>
    <source>
        <strain evidence="2 3">NCTC5053</strain>
    </source>
</reference>
<feature type="compositionally biased region" description="Low complexity" evidence="1">
    <location>
        <begin position="33"/>
        <end position="49"/>
    </location>
</feature>
<protein>
    <submittedName>
        <fullName evidence="2">Uncharacterized protein</fullName>
    </submittedName>
</protein>
<name>A0A378A0Q9_KLEPN</name>
<dbReference type="AlphaFoldDB" id="A0A378A0Q9"/>
<organism evidence="2 3">
    <name type="scientific">Klebsiella pneumoniae</name>
    <dbReference type="NCBI Taxonomy" id="573"/>
    <lineage>
        <taxon>Bacteria</taxon>
        <taxon>Pseudomonadati</taxon>
        <taxon>Pseudomonadota</taxon>
        <taxon>Gammaproteobacteria</taxon>
        <taxon>Enterobacterales</taxon>
        <taxon>Enterobacteriaceae</taxon>
        <taxon>Klebsiella/Raoultella group</taxon>
        <taxon>Klebsiella</taxon>
        <taxon>Klebsiella pneumoniae complex</taxon>
    </lineage>
</organism>
<dbReference type="PROSITE" id="PS51257">
    <property type="entry name" value="PROKAR_LIPOPROTEIN"/>
    <property type="match status" value="1"/>
</dbReference>